<sequence>MKSFKSKLNNKKIIIRRKIIKQFFKLTKPKEMKETSDYWPDMRYIDDILTFKGKEIKTVPINDFLSKETYSEINIIGSGPSVNDLDKSLLKDKGNIFLNGAINIATENKLPVLCLIIMDATFVRNRFDLIRDIKEPCHLFLNLGSACAIAERDISLLKKHKITIFKISKGNNLNFFNDEKSYFSKSLNHGIFDGGTVMSVAIQLAFHLSPKTVYLLGLDINNSKEPRFYETKTNKLKSGLLKDYETKILPFMILARKCYESKKISLFNCSPISKLPYNVIKYSDIYEKANTN</sequence>
<organism evidence="1 2">
    <name type="scientific">Vibrio algivorus</name>
    <dbReference type="NCBI Taxonomy" id="1667024"/>
    <lineage>
        <taxon>Bacteria</taxon>
        <taxon>Pseudomonadati</taxon>
        <taxon>Pseudomonadota</taxon>
        <taxon>Gammaproteobacteria</taxon>
        <taxon>Vibrionales</taxon>
        <taxon>Vibrionaceae</taxon>
        <taxon>Vibrio</taxon>
    </lineage>
</organism>
<accession>A0ABQ6EKL1</accession>
<reference evidence="2" key="1">
    <citation type="journal article" date="2019" name="Int. J. Syst. Evol. Microbiol.">
        <title>The Global Catalogue of Microorganisms (GCM) 10K type strain sequencing project: providing services to taxonomists for standard genome sequencing and annotation.</title>
        <authorList>
            <consortium name="The Broad Institute Genomics Platform"/>
            <consortium name="The Broad Institute Genome Sequencing Center for Infectious Disease"/>
            <person name="Wu L."/>
            <person name="Ma J."/>
        </authorList>
    </citation>
    <scope>NUCLEOTIDE SEQUENCE [LARGE SCALE GENOMIC DNA]</scope>
    <source>
        <strain evidence="2">NBRC 111146</strain>
    </source>
</reference>
<keyword evidence="1" id="KW-0808">Transferase</keyword>
<keyword evidence="2" id="KW-1185">Reference proteome</keyword>
<dbReference type="Proteomes" id="UP001157156">
    <property type="component" value="Unassembled WGS sequence"/>
</dbReference>
<dbReference type="Gene3D" id="3.90.1480.10">
    <property type="entry name" value="Alpha-2,3-sialyltransferase"/>
    <property type="match status" value="1"/>
</dbReference>
<dbReference type="EMBL" id="BSPV01000001">
    <property type="protein sequence ID" value="GLT13155.1"/>
    <property type="molecule type" value="Genomic_DNA"/>
</dbReference>
<proteinExistence type="predicted"/>
<evidence type="ECO:0000313" key="2">
    <source>
        <dbReference type="Proteomes" id="UP001157156"/>
    </source>
</evidence>
<dbReference type="GO" id="GO:0016740">
    <property type="term" value="F:transferase activity"/>
    <property type="evidence" value="ECO:0007669"/>
    <property type="project" value="UniProtKB-KW"/>
</dbReference>
<name>A0ABQ6EKL1_9VIBR</name>
<dbReference type="RefSeq" id="WP_089124646.1">
    <property type="nucleotide sequence ID" value="NZ_BSPV01000001.1"/>
</dbReference>
<evidence type="ECO:0000313" key="1">
    <source>
        <dbReference type="EMBL" id="GLT13155.1"/>
    </source>
</evidence>
<comment type="caution">
    <text evidence="1">The sequence shown here is derived from an EMBL/GenBank/DDBJ whole genome shotgun (WGS) entry which is preliminary data.</text>
</comment>
<gene>
    <name evidence="1" type="ORF">GCM10007931_01290</name>
</gene>
<protein>
    <submittedName>
        <fullName evidence="1">Glycosyl transferase</fullName>
    </submittedName>
</protein>